<dbReference type="EMBL" id="LR796666">
    <property type="protein sequence ID" value="CAB4158224.1"/>
    <property type="molecule type" value="Genomic_DNA"/>
</dbReference>
<sequence length="76" mass="8953">MDFETVDLIVGRAKVCKKIRATAVVEYDVEEVLLDLRTDYPEENFTEEYVVDMIHKWIKDDFENTLAEVRIEEING</sequence>
<gene>
    <name evidence="1" type="ORF">UFOVP429_75</name>
    <name evidence="2" type="ORF">UFOVP696_92</name>
</gene>
<name>A0A6J5MNR8_9CAUD</name>
<protein>
    <submittedName>
        <fullName evidence="1">Uncharacterized protein</fullName>
    </submittedName>
</protein>
<accession>A0A6J5MNR8</accession>
<organism evidence="1">
    <name type="scientific">uncultured Caudovirales phage</name>
    <dbReference type="NCBI Taxonomy" id="2100421"/>
    <lineage>
        <taxon>Viruses</taxon>
        <taxon>Duplodnaviria</taxon>
        <taxon>Heunggongvirae</taxon>
        <taxon>Uroviricota</taxon>
        <taxon>Caudoviricetes</taxon>
        <taxon>Peduoviridae</taxon>
        <taxon>Maltschvirus</taxon>
        <taxon>Maltschvirus maltsch</taxon>
    </lineage>
</organism>
<dbReference type="EMBL" id="LR796484">
    <property type="protein sequence ID" value="CAB4148012.1"/>
    <property type="molecule type" value="Genomic_DNA"/>
</dbReference>
<proteinExistence type="predicted"/>
<reference evidence="1" key="1">
    <citation type="submission" date="2020-04" db="EMBL/GenBank/DDBJ databases">
        <authorList>
            <person name="Chiriac C."/>
            <person name="Salcher M."/>
            <person name="Ghai R."/>
            <person name="Kavagutti S V."/>
        </authorList>
    </citation>
    <scope>NUCLEOTIDE SEQUENCE</scope>
</reference>
<evidence type="ECO:0000313" key="2">
    <source>
        <dbReference type="EMBL" id="CAB4158224.1"/>
    </source>
</evidence>
<evidence type="ECO:0000313" key="1">
    <source>
        <dbReference type="EMBL" id="CAB4148012.1"/>
    </source>
</evidence>